<sequence>MSNSTFSEHLKLLQHNEMSDHYLSKTLLNESIKLLGYHVQQIIKKVHSTRYFAVIMDCTPDISYQEQLSVNLCIVNCSVSDGTHVSEHFIRFITNDESNGKGLLEAFSFHTQKLNIDINNCRG</sequence>
<protein>
    <submittedName>
        <fullName evidence="2">Uncharacterized protein LOC111085847</fullName>
    </submittedName>
</protein>
<proteinExistence type="predicted"/>
<gene>
    <name evidence="2" type="primary">LOC111085847</name>
</gene>
<organism evidence="1 2">
    <name type="scientific">Limulus polyphemus</name>
    <name type="common">Atlantic horseshoe crab</name>
    <dbReference type="NCBI Taxonomy" id="6850"/>
    <lineage>
        <taxon>Eukaryota</taxon>
        <taxon>Metazoa</taxon>
        <taxon>Ecdysozoa</taxon>
        <taxon>Arthropoda</taxon>
        <taxon>Chelicerata</taxon>
        <taxon>Merostomata</taxon>
        <taxon>Xiphosura</taxon>
        <taxon>Limulidae</taxon>
        <taxon>Limulus</taxon>
    </lineage>
</organism>
<dbReference type="PANTHER" id="PTHR45749:SF21">
    <property type="entry name" value="DUF4371 DOMAIN-CONTAINING PROTEIN"/>
    <property type="match status" value="1"/>
</dbReference>
<dbReference type="PANTHER" id="PTHR45749">
    <property type="match status" value="1"/>
</dbReference>
<evidence type="ECO:0000313" key="2">
    <source>
        <dbReference type="RefSeq" id="XP_022242025.1"/>
    </source>
</evidence>
<evidence type="ECO:0000313" key="1">
    <source>
        <dbReference type="Proteomes" id="UP000694941"/>
    </source>
</evidence>
<dbReference type="Proteomes" id="UP000694941">
    <property type="component" value="Unplaced"/>
</dbReference>
<name>A0ABM1SEH0_LIMPO</name>
<dbReference type="GeneID" id="111085847"/>
<dbReference type="RefSeq" id="XP_022242025.1">
    <property type="nucleotide sequence ID" value="XM_022386317.1"/>
</dbReference>
<reference evidence="2" key="1">
    <citation type="submission" date="2025-08" db="UniProtKB">
        <authorList>
            <consortium name="RefSeq"/>
        </authorList>
    </citation>
    <scope>IDENTIFICATION</scope>
    <source>
        <tissue evidence="2">Muscle</tissue>
    </source>
</reference>
<accession>A0ABM1SEH0</accession>
<keyword evidence="1" id="KW-1185">Reference proteome</keyword>